<dbReference type="RefSeq" id="WP_311702297.1">
    <property type="nucleotide sequence ID" value="NZ_JAVREL010000001.1"/>
</dbReference>
<keyword evidence="5 8" id="KW-0067">ATP-binding</keyword>
<evidence type="ECO:0000256" key="7">
    <source>
        <dbReference type="ARBA" id="ARBA00023146"/>
    </source>
</evidence>
<feature type="domain" description="Aminoacyl-tRNA synthetase class I anticodon-binding" evidence="10">
    <location>
        <begin position="342"/>
        <end position="489"/>
    </location>
</feature>
<dbReference type="HAMAP" id="MF_00022">
    <property type="entry name" value="Glu_tRNA_synth_type1"/>
    <property type="match status" value="1"/>
</dbReference>
<evidence type="ECO:0000259" key="9">
    <source>
        <dbReference type="Pfam" id="PF00749"/>
    </source>
</evidence>
<dbReference type="InterPro" id="IPR045462">
    <property type="entry name" value="aa-tRNA-synth_I_cd-bd"/>
</dbReference>
<keyword evidence="6 8" id="KW-0648">Protein biosynthesis</keyword>
<dbReference type="Proteomes" id="UP001183246">
    <property type="component" value="Unassembled WGS sequence"/>
</dbReference>
<dbReference type="InterPro" id="IPR020751">
    <property type="entry name" value="aa-tRNA-synth_I_codon-bd_sub2"/>
</dbReference>
<dbReference type="PRINTS" id="PR00987">
    <property type="entry name" value="TRNASYNTHGLU"/>
</dbReference>
<feature type="short sequence motif" description="'HIGH' region" evidence="8">
    <location>
        <begin position="13"/>
        <end position="23"/>
    </location>
</feature>
<evidence type="ECO:0000313" key="11">
    <source>
        <dbReference type="EMBL" id="MDT0341188.1"/>
    </source>
</evidence>
<evidence type="ECO:0000256" key="4">
    <source>
        <dbReference type="ARBA" id="ARBA00022741"/>
    </source>
</evidence>
<dbReference type="InterPro" id="IPR049940">
    <property type="entry name" value="GluQ/Sye"/>
</dbReference>
<dbReference type="Gene3D" id="3.40.50.620">
    <property type="entry name" value="HUPs"/>
    <property type="match status" value="1"/>
</dbReference>
<gene>
    <name evidence="8 11" type="primary">gltX</name>
    <name evidence="11" type="ORF">RM590_00720</name>
</gene>
<keyword evidence="2 8" id="KW-0963">Cytoplasm</keyword>
<evidence type="ECO:0000256" key="2">
    <source>
        <dbReference type="ARBA" id="ARBA00022490"/>
    </source>
</evidence>
<comment type="similarity">
    <text evidence="1 8">Belongs to the class-I aminoacyl-tRNA synthetase family. Glutamate--tRNA ligase type 1 subfamily.</text>
</comment>
<dbReference type="GO" id="GO:0004818">
    <property type="term" value="F:glutamate-tRNA ligase activity"/>
    <property type="evidence" value="ECO:0007669"/>
    <property type="project" value="UniProtKB-EC"/>
</dbReference>
<feature type="domain" description="Glutamyl/glutaminyl-tRNA synthetase class Ib catalytic" evidence="9">
    <location>
        <begin position="7"/>
        <end position="325"/>
    </location>
</feature>
<accession>A0ABU2MIG1</accession>
<organism evidence="11 12">
    <name type="scientific">Streptomyces litchfieldiae</name>
    <dbReference type="NCBI Taxonomy" id="3075543"/>
    <lineage>
        <taxon>Bacteria</taxon>
        <taxon>Bacillati</taxon>
        <taxon>Actinomycetota</taxon>
        <taxon>Actinomycetes</taxon>
        <taxon>Kitasatosporales</taxon>
        <taxon>Streptomycetaceae</taxon>
        <taxon>Streptomyces</taxon>
    </lineage>
</organism>
<proteinExistence type="inferred from homology"/>
<dbReference type="InterPro" id="IPR033910">
    <property type="entry name" value="GluRS_core"/>
</dbReference>
<comment type="subunit">
    <text evidence="8">Monomer.</text>
</comment>
<evidence type="ECO:0000259" key="10">
    <source>
        <dbReference type="Pfam" id="PF19269"/>
    </source>
</evidence>
<evidence type="ECO:0000313" key="12">
    <source>
        <dbReference type="Proteomes" id="UP001183246"/>
    </source>
</evidence>
<dbReference type="InterPro" id="IPR020752">
    <property type="entry name" value="Glu-tRNA-synth_I_codon-bd_sub1"/>
</dbReference>
<keyword evidence="4 8" id="KW-0547">Nucleotide-binding</keyword>
<keyword evidence="12" id="KW-1185">Reference proteome</keyword>
<reference evidence="12" key="1">
    <citation type="submission" date="2023-07" db="EMBL/GenBank/DDBJ databases">
        <title>30 novel species of actinomycetes from the DSMZ collection.</title>
        <authorList>
            <person name="Nouioui I."/>
        </authorList>
    </citation>
    <scope>NUCLEOTIDE SEQUENCE [LARGE SCALE GENOMIC DNA]</scope>
    <source>
        <strain evidence="12">DSM 44938</strain>
    </source>
</reference>
<evidence type="ECO:0000256" key="5">
    <source>
        <dbReference type="ARBA" id="ARBA00022840"/>
    </source>
</evidence>
<evidence type="ECO:0000256" key="6">
    <source>
        <dbReference type="ARBA" id="ARBA00022917"/>
    </source>
</evidence>
<comment type="caution">
    <text evidence="8">Lacks conserved residue(s) required for the propagation of feature annotation.</text>
</comment>
<dbReference type="PANTHER" id="PTHR43311">
    <property type="entry name" value="GLUTAMATE--TRNA LIGASE"/>
    <property type="match status" value="1"/>
</dbReference>
<dbReference type="NCBIfam" id="TIGR00464">
    <property type="entry name" value="gltX_bact"/>
    <property type="match status" value="1"/>
</dbReference>
<keyword evidence="7 8" id="KW-0030">Aminoacyl-tRNA synthetase</keyword>
<sequence length="494" mass="54123">MSSVTSVRVRFCPSPTGNPHVGLVRTALFNWAYARHHGGTLVLRIEDTDVARDSEESYEALLDSLRWLGLDWDEGPEAGGPHEPYRQSRRMDVYADVAGKLLRAGHAYHCYCTAEELEARREAARKAGRPSGYDGACRSLSEAQMAAYEAEGRKPIVRFRMPDEPITFTDLVRGELTFTPENVPDYGIVRANGAPLYTLVNPVDDALMEITHVLRGEDLLSSTPRQIALYRALAEIGVGNGATPAFGHLPYVMGEGNKKLSKRDPQSSLNLYRDRGFLPSGLLNYLALLGWSLAEDRDIFSMAEMVAAFDIGAVNANPARFDLKKAEAINATHIREHLSVEQFIEACQPWLRAPHAPWKPEAYDPAAFAALAPLAQTRVTVLSDITDNVDFLFLDEPVSDEQSWSKAMKPGAEAVLATARERLAAAPEWTAEALKEAVLAAGEEHGLKLGKAQAPVRVAVTGRTVGLPLFESLELLGRERTLARVDAALSRLAA</sequence>
<evidence type="ECO:0000256" key="3">
    <source>
        <dbReference type="ARBA" id="ARBA00022598"/>
    </source>
</evidence>
<evidence type="ECO:0000256" key="8">
    <source>
        <dbReference type="HAMAP-Rule" id="MF_00022"/>
    </source>
</evidence>
<comment type="function">
    <text evidence="8">Catalyzes the attachment of glutamate to tRNA(Glu) in a two-step reaction: glutamate is first activated by ATP to form Glu-AMP and then transferred to the acceptor end of tRNA(Glu).</text>
</comment>
<dbReference type="InterPro" id="IPR020058">
    <property type="entry name" value="Glu/Gln-tRNA-synth_Ib_cat-dom"/>
</dbReference>
<comment type="catalytic activity">
    <reaction evidence="8">
        <text>tRNA(Glu) + L-glutamate + ATP = L-glutamyl-tRNA(Glu) + AMP + diphosphate</text>
        <dbReference type="Rhea" id="RHEA:23540"/>
        <dbReference type="Rhea" id="RHEA-COMP:9663"/>
        <dbReference type="Rhea" id="RHEA-COMP:9680"/>
        <dbReference type="ChEBI" id="CHEBI:29985"/>
        <dbReference type="ChEBI" id="CHEBI:30616"/>
        <dbReference type="ChEBI" id="CHEBI:33019"/>
        <dbReference type="ChEBI" id="CHEBI:78442"/>
        <dbReference type="ChEBI" id="CHEBI:78520"/>
        <dbReference type="ChEBI" id="CHEBI:456215"/>
        <dbReference type="EC" id="6.1.1.17"/>
    </reaction>
</comment>
<keyword evidence="3 8" id="KW-0436">Ligase</keyword>
<evidence type="ECO:0000256" key="1">
    <source>
        <dbReference type="ARBA" id="ARBA00007894"/>
    </source>
</evidence>
<dbReference type="EC" id="6.1.1.17" evidence="8"/>
<dbReference type="SUPFAM" id="SSF48163">
    <property type="entry name" value="An anticodon-binding domain of class I aminoacyl-tRNA synthetases"/>
    <property type="match status" value="1"/>
</dbReference>
<feature type="binding site" evidence="8">
    <location>
        <position position="262"/>
    </location>
    <ligand>
        <name>ATP</name>
        <dbReference type="ChEBI" id="CHEBI:30616"/>
    </ligand>
</feature>
<dbReference type="InterPro" id="IPR014729">
    <property type="entry name" value="Rossmann-like_a/b/a_fold"/>
</dbReference>
<feature type="short sequence motif" description="'KMSKS' region" evidence="8">
    <location>
        <begin position="259"/>
        <end position="263"/>
    </location>
</feature>
<dbReference type="PANTHER" id="PTHR43311:SF2">
    <property type="entry name" value="GLUTAMATE--TRNA LIGASE, MITOCHONDRIAL-RELATED"/>
    <property type="match status" value="1"/>
</dbReference>
<comment type="subcellular location">
    <subcellularLocation>
        <location evidence="8">Cytoplasm</location>
    </subcellularLocation>
</comment>
<comment type="caution">
    <text evidence="11">The sequence shown here is derived from an EMBL/GenBank/DDBJ whole genome shotgun (WGS) entry which is preliminary data.</text>
</comment>
<dbReference type="CDD" id="cd00808">
    <property type="entry name" value="GluRS_core"/>
    <property type="match status" value="1"/>
</dbReference>
<dbReference type="SUPFAM" id="SSF52374">
    <property type="entry name" value="Nucleotidylyl transferase"/>
    <property type="match status" value="1"/>
</dbReference>
<dbReference type="Gene3D" id="1.10.8.70">
    <property type="entry name" value="Glutamate-tRNA synthetase, class I, anticodon-binding domain 1"/>
    <property type="match status" value="1"/>
</dbReference>
<dbReference type="Gene3D" id="1.10.10.350">
    <property type="match status" value="1"/>
</dbReference>
<protein>
    <recommendedName>
        <fullName evidence="8">Glutamate--tRNA ligase</fullName>
        <ecNumber evidence="8">6.1.1.17</ecNumber>
    </recommendedName>
    <alternativeName>
        <fullName evidence="8">Glutamyl-tRNA synthetase</fullName>
        <shortName evidence="8">GluRS</shortName>
    </alternativeName>
</protein>
<dbReference type="EMBL" id="JAVREL010000001">
    <property type="protein sequence ID" value="MDT0341188.1"/>
    <property type="molecule type" value="Genomic_DNA"/>
</dbReference>
<dbReference type="InterPro" id="IPR008925">
    <property type="entry name" value="aa_tRNA-synth_I_cd-bd_sf"/>
</dbReference>
<dbReference type="Pfam" id="PF00749">
    <property type="entry name" value="tRNA-synt_1c"/>
    <property type="match status" value="1"/>
</dbReference>
<name>A0ABU2MIG1_9ACTN</name>
<dbReference type="InterPro" id="IPR000924">
    <property type="entry name" value="Glu/Gln-tRNA-synth"/>
</dbReference>
<dbReference type="Pfam" id="PF19269">
    <property type="entry name" value="Anticodon_2"/>
    <property type="match status" value="1"/>
</dbReference>
<dbReference type="InterPro" id="IPR004527">
    <property type="entry name" value="Glu-tRNA-ligase_bac/mito"/>
</dbReference>